<dbReference type="InterPro" id="IPR043128">
    <property type="entry name" value="Rev_trsase/Diguanyl_cyclase"/>
</dbReference>
<reference evidence="6 7" key="1">
    <citation type="submission" date="2019-08" db="EMBL/GenBank/DDBJ databases">
        <title>Isolation and enrichment of carboxydotrophic bacteria from anaerobic sludge for the production of bio-based chemicals from syngas.</title>
        <authorList>
            <person name="Antares A.L."/>
            <person name="Moreira J."/>
            <person name="Diender M."/>
            <person name="Parshina S.N."/>
            <person name="Stams A.J.M."/>
            <person name="Alves M."/>
            <person name="Alves J.I."/>
            <person name="Sousa D.Z."/>
        </authorList>
    </citation>
    <scope>NUCLEOTIDE SEQUENCE [LARGE SCALE GENOMIC DNA]</scope>
    <source>
        <strain evidence="6 7">JM</strain>
    </source>
</reference>
<dbReference type="InterPro" id="IPR003660">
    <property type="entry name" value="HAMP_dom"/>
</dbReference>
<dbReference type="PANTHER" id="PTHR43155">
    <property type="entry name" value="CYCLIC DI-GMP PHOSPHODIESTERASE PA4108-RELATED"/>
    <property type="match status" value="1"/>
</dbReference>
<dbReference type="AlphaFoldDB" id="A0A5D0WU07"/>
<dbReference type="SMART" id="SM00267">
    <property type="entry name" value="GGDEF"/>
    <property type="match status" value="1"/>
</dbReference>
<name>A0A5D0WU07_9FIRM</name>
<evidence type="ECO:0000259" key="3">
    <source>
        <dbReference type="PROSITE" id="PS50885"/>
    </source>
</evidence>
<dbReference type="GO" id="GO:0016020">
    <property type="term" value="C:membrane"/>
    <property type="evidence" value="ECO:0007669"/>
    <property type="project" value="InterPro"/>
</dbReference>
<dbReference type="Pfam" id="PF05228">
    <property type="entry name" value="CHASE4"/>
    <property type="match status" value="1"/>
</dbReference>
<dbReference type="Pfam" id="PF13487">
    <property type="entry name" value="HD_5"/>
    <property type="match status" value="1"/>
</dbReference>
<keyword evidence="1" id="KW-0812">Transmembrane</keyword>
<evidence type="ECO:0000259" key="4">
    <source>
        <dbReference type="PROSITE" id="PS50887"/>
    </source>
</evidence>
<evidence type="ECO:0000259" key="5">
    <source>
        <dbReference type="PROSITE" id="PS51832"/>
    </source>
</evidence>
<dbReference type="PROSITE" id="PS50885">
    <property type="entry name" value="HAMP"/>
    <property type="match status" value="1"/>
</dbReference>
<dbReference type="CDD" id="cd01949">
    <property type="entry name" value="GGDEF"/>
    <property type="match status" value="1"/>
</dbReference>
<dbReference type="InterPro" id="IPR013655">
    <property type="entry name" value="PAS_fold_3"/>
</dbReference>
<keyword evidence="1" id="KW-1133">Transmembrane helix</keyword>
<dbReference type="Pfam" id="PF00990">
    <property type="entry name" value="GGDEF"/>
    <property type="match status" value="1"/>
</dbReference>
<gene>
    <name evidence="6" type="ORF">FXB42_03925</name>
</gene>
<dbReference type="InterPro" id="IPR007892">
    <property type="entry name" value="CHASE4"/>
</dbReference>
<dbReference type="Gene3D" id="3.30.450.20">
    <property type="entry name" value="PAS domain"/>
    <property type="match status" value="1"/>
</dbReference>
<protein>
    <submittedName>
        <fullName evidence="6">Diguanylate cyclase</fullName>
    </submittedName>
</protein>
<dbReference type="SUPFAM" id="SSF55073">
    <property type="entry name" value="Nucleotide cyclase"/>
    <property type="match status" value="1"/>
</dbReference>
<dbReference type="InterPro" id="IPR000160">
    <property type="entry name" value="GGDEF_dom"/>
</dbReference>
<accession>A0A5D0WU07</accession>
<dbReference type="SUPFAM" id="SSF109604">
    <property type="entry name" value="HD-domain/PDEase-like"/>
    <property type="match status" value="1"/>
</dbReference>
<feature type="domain" description="PAC" evidence="2">
    <location>
        <begin position="430"/>
        <end position="483"/>
    </location>
</feature>
<feature type="transmembrane region" description="Helical" evidence="1">
    <location>
        <begin position="274"/>
        <end position="294"/>
    </location>
</feature>
<evidence type="ECO:0000313" key="7">
    <source>
        <dbReference type="Proteomes" id="UP000322619"/>
    </source>
</evidence>
<organism evidence="6 7">
    <name type="scientific">Acetobacterium wieringae</name>
    <dbReference type="NCBI Taxonomy" id="52694"/>
    <lineage>
        <taxon>Bacteria</taxon>
        <taxon>Bacillati</taxon>
        <taxon>Bacillota</taxon>
        <taxon>Clostridia</taxon>
        <taxon>Eubacteriales</taxon>
        <taxon>Eubacteriaceae</taxon>
        <taxon>Acetobacterium</taxon>
    </lineage>
</organism>
<dbReference type="PROSITE" id="PS51832">
    <property type="entry name" value="HD_GYP"/>
    <property type="match status" value="1"/>
</dbReference>
<dbReference type="PROSITE" id="PS50887">
    <property type="entry name" value="GGDEF"/>
    <property type="match status" value="1"/>
</dbReference>
<dbReference type="InterPro" id="IPR000700">
    <property type="entry name" value="PAS-assoc_C"/>
</dbReference>
<dbReference type="CDD" id="cd06225">
    <property type="entry name" value="HAMP"/>
    <property type="match status" value="1"/>
</dbReference>
<dbReference type="InterPro" id="IPR037522">
    <property type="entry name" value="HD_GYP_dom"/>
</dbReference>
<dbReference type="GO" id="GO:0007165">
    <property type="term" value="P:signal transduction"/>
    <property type="evidence" value="ECO:0007669"/>
    <property type="project" value="InterPro"/>
</dbReference>
<evidence type="ECO:0000256" key="1">
    <source>
        <dbReference type="SAM" id="Phobius"/>
    </source>
</evidence>
<dbReference type="Gene3D" id="3.30.70.270">
    <property type="match status" value="1"/>
</dbReference>
<dbReference type="SUPFAM" id="SSF55785">
    <property type="entry name" value="PYP-like sensor domain (PAS domain)"/>
    <property type="match status" value="1"/>
</dbReference>
<dbReference type="InterPro" id="IPR035965">
    <property type="entry name" value="PAS-like_dom_sf"/>
</dbReference>
<dbReference type="NCBIfam" id="TIGR00229">
    <property type="entry name" value="sensory_box"/>
    <property type="match status" value="1"/>
</dbReference>
<dbReference type="Gene3D" id="1.10.3210.10">
    <property type="entry name" value="Hypothetical protein af1432"/>
    <property type="match status" value="1"/>
</dbReference>
<dbReference type="CDD" id="cd00077">
    <property type="entry name" value="HDc"/>
    <property type="match status" value="1"/>
</dbReference>
<dbReference type="Gene3D" id="6.10.340.10">
    <property type="match status" value="1"/>
</dbReference>
<dbReference type="Pfam" id="PF08447">
    <property type="entry name" value="PAS_3"/>
    <property type="match status" value="1"/>
</dbReference>
<dbReference type="InterPro" id="IPR000014">
    <property type="entry name" value="PAS"/>
</dbReference>
<feature type="domain" description="HD-GYP" evidence="5">
    <location>
        <begin position="633"/>
        <end position="828"/>
    </location>
</feature>
<dbReference type="InterPro" id="IPR029787">
    <property type="entry name" value="Nucleotide_cyclase"/>
</dbReference>
<feature type="domain" description="GGDEF" evidence="4">
    <location>
        <begin position="512"/>
        <end position="645"/>
    </location>
</feature>
<dbReference type="NCBIfam" id="TIGR00254">
    <property type="entry name" value="GGDEF"/>
    <property type="match status" value="1"/>
</dbReference>
<keyword evidence="1" id="KW-0472">Membrane</keyword>
<dbReference type="Proteomes" id="UP000322619">
    <property type="component" value="Unassembled WGS sequence"/>
</dbReference>
<dbReference type="EMBL" id="VSLA01000004">
    <property type="protein sequence ID" value="TYC87607.1"/>
    <property type="molecule type" value="Genomic_DNA"/>
</dbReference>
<sequence length="836" mass="96167">MGHRRRPRWCQMKLKYKTIIIALCSAAVLLGVTYGIFYWVFYGYVDDAQQNQMDKDFEMVEAIIDNEKENFNSILKDWAYWDDTYNFINDHNPDYVTVNLNDETMENLSLNMMLFVNQSGVVVGADDFDLTAEQTAALIEKITQNNFYTGLPTDEADVTTRLMMLEGQPYLIASGRVNNSNHNAVSNGSLVMVRTVDDEMIAYIESLTGVNVEFREVGAAATILENQIIKREFDGKPYLTASRLLPDGSGEENLVMTISRMEENYSFVKHQFNLFMVSFIVLLLLVLGIDYLIVNRYFLKRIEKLIAFTKEVGIKRDTSLSISMEGQDELKTLAVSTNQMLQEIDQANQQIKMMDERYRLIMEATNDGYLDVWLQKKEAYISPEWKQLIGYRGKDGRQLYEDYFLKIHGDCKNRLESSFMDMLSGKVDYFEGEYRVMSEHYGMIWVSHRGKVVQRDQNNEPIRFISTLSDITRRKINEEEILFLSYSDPLTRLKNRAYMKKQFEVLSQQKEIHYFIIMCDINGLKLTNDAFGHQEGDQVMVAVSNVLRRMCRPTDFISRWPGDEFVILLKNIDQEGVCQLIRDISGEIDKIRDFHLNISVAMGYAESNADLKRPEDVLNLAENRMYRNKLMESSSSRNATIRSLARTLHEKSTETEAHTMRITQLSKALGSRLNLRKDQLDELELLSLLHDIGKIGIPEYILDKPAKLSADEWEIIKTHPEIGYRIAKSTPALEHIAEDILAHHEKYDGSGYPNGLKGQTIPYLGRIINVIDSFDVMTHSRSYKKANDLSYAISELKGCSGTQFDPEIVRVFLNMIADEGLPVQLEISVVSNNQEN</sequence>
<proteinExistence type="predicted"/>
<feature type="transmembrane region" description="Helical" evidence="1">
    <location>
        <begin position="20"/>
        <end position="45"/>
    </location>
</feature>
<comment type="caution">
    <text evidence="6">The sequence shown here is derived from an EMBL/GenBank/DDBJ whole genome shotgun (WGS) entry which is preliminary data.</text>
</comment>
<feature type="domain" description="HAMP" evidence="3">
    <location>
        <begin position="296"/>
        <end position="349"/>
    </location>
</feature>
<evidence type="ECO:0000313" key="6">
    <source>
        <dbReference type="EMBL" id="TYC87607.1"/>
    </source>
</evidence>
<dbReference type="PROSITE" id="PS50113">
    <property type="entry name" value="PAC"/>
    <property type="match status" value="1"/>
</dbReference>
<dbReference type="SMART" id="SM00471">
    <property type="entry name" value="HDc"/>
    <property type="match status" value="1"/>
</dbReference>
<dbReference type="InterPro" id="IPR003607">
    <property type="entry name" value="HD/PDEase_dom"/>
</dbReference>
<evidence type="ECO:0000259" key="2">
    <source>
        <dbReference type="PROSITE" id="PS50113"/>
    </source>
</evidence>
<dbReference type="PANTHER" id="PTHR43155:SF2">
    <property type="entry name" value="CYCLIC DI-GMP PHOSPHODIESTERASE PA4108"/>
    <property type="match status" value="1"/>
</dbReference>